<feature type="domain" description="DUF1468" evidence="2">
    <location>
        <begin position="10"/>
        <end position="156"/>
    </location>
</feature>
<evidence type="ECO:0000256" key="1">
    <source>
        <dbReference type="SAM" id="Phobius"/>
    </source>
</evidence>
<protein>
    <recommendedName>
        <fullName evidence="2">DUF1468 domain-containing protein</fullName>
    </recommendedName>
</protein>
<gene>
    <name evidence="3" type="ORF">D7Z54_09855</name>
</gene>
<dbReference type="OrthoDB" id="2969509at2"/>
<organism evidence="3 4">
    <name type="scientific">Salibacterium salarium</name>
    <dbReference type="NCBI Taxonomy" id="284579"/>
    <lineage>
        <taxon>Bacteria</taxon>
        <taxon>Bacillati</taxon>
        <taxon>Bacillota</taxon>
        <taxon>Bacilli</taxon>
        <taxon>Bacillales</taxon>
        <taxon>Bacillaceae</taxon>
    </lineage>
</organism>
<evidence type="ECO:0000313" key="3">
    <source>
        <dbReference type="EMBL" id="RSL33606.1"/>
    </source>
</evidence>
<dbReference type="InterPro" id="IPR009936">
    <property type="entry name" value="DUF1468"/>
</dbReference>
<reference evidence="3 4" key="1">
    <citation type="submission" date="2018-10" db="EMBL/GenBank/DDBJ databases">
        <title>Draft genome sequence of Bacillus salarius IM0101, isolated from a hypersaline soil in Inner Mongolia, China.</title>
        <authorList>
            <person name="Yamprayoonswat W."/>
            <person name="Boonvisut S."/>
            <person name="Jumpathong W."/>
            <person name="Sittihan S."/>
            <person name="Ruangsuj P."/>
            <person name="Wanthongcharoen S."/>
            <person name="Thongpramul N."/>
            <person name="Pimmason S."/>
            <person name="Yu B."/>
            <person name="Yasawong M."/>
        </authorList>
    </citation>
    <scope>NUCLEOTIDE SEQUENCE [LARGE SCALE GENOMIC DNA]</scope>
    <source>
        <strain evidence="3 4">IM0101</strain>
    </source>
</reference>
<accession>A0A428N5J1</accession>
<feature type="transmembrane region" description="Helical" evidence="1">
    <location>
        <begin position="130"/>
        <end position="147"/>
    </location>
</feature>
<comment type="caution">
    <text evidence="3">The sequence shown here is derived from an EMBL/GenBank/DDBJ whole genome shotgun (WGS) entry which is preliminary data.</text>
</comment>
<dbReference type="AlphaFoldDB" id="A0A428N5J1"/>
<name>A0A428N5J1_9BACI</name>
<keyword evidence="4" id="KW-1185">Reference proteome</keyword>
<feature type="transmembrane region" description="Helical" evidence="1">
    <location>
        <begin position="86"/>
        <end position="103"/>
    </location>
</feature>
<evidence type="ECO:0000313" key="4">
    <source>
        <dbReference type="Proteomes" id="UP000275076"/>
    </source>
</evidence>
<dbReference type="Pfam" id="PF07331">
    <property type="entry name" value="TctB"/>
    <property type="match status" value="1"/>
</dbReference>
<evidence type="ECO:0000259" key="2">
    <source>
        <dbReference type="Pfam" id="PF07331"/>
    </source>
</evidence>
<feature type="transmembrane region" description="Helical" evidence="1">
    <location>
        <begin position="43"/>
        <end position="65"/>
    </location>
</feature>
<sequence>MTDKLKDRYASLTLLSLCIISWFFLIPYGIEGAVGMREIGPDFFPRFITLAVFILSIFLLIKSILQIEDKQDDEKEKKKETTESNSKPWAGLSVFLIMFGYIYLADMIGYLYSSIISMAMIMWVLSVRKWYLYIVIIAIIFLIQYVFQNVLYIRLP</sequence>
<keyword evidence="1" id="KW-0472">Membrane</keyword>
<keyword evidence="1" id="KW-0812">Transmembrane</keyword>
<feature type="transmembrane region" description="Helical" evidence="1">
    <location>
        <begin position="12"/>
        <end position="31"/>
    </location>
</feature>
<dbReference type="EMBL" id="RBVX01000007">
    <property type="protein sequence ID" value="RSL33606.1"/>
    <property type="molecule type" value="Genomic_DNA"/>
</dbReference>
<dbReference type="Proteomes" id="UP000275076">
    <property type="component" value="Unassembled WGS sequence"/>
</dbReference>
<keyword evidence="1" id="KW-1133">Transmembrane helix</keyword>
<proteinExistence type="predicted"/>
<dbReference type="RefSeq" id="WP_125555662.1">
    <property type="nucleotide sequence ID" value="NZ_RBVX01000007.1"/>
</dbReference>